<keyword evidence="8" id="KW-1185">Reference proteome</keyword>
<keyword evidence="4" id="KW-0067">ATP-binding</keyword>
<dbReference type="CDD" id="cd14014">
    <property type="entry name" value="STKc_PknB_like"/>
    <property type="match status" value="1"/>
</dbReference>
<dbReference type="PROSITE" id="PS00108">
    <property type="entry name" value="PROTEIN_KINASE_ST"/>
    <property type="match status" value="1"/>
</dbReference>
<evidence type="ECO:0000256" key="5">
    <source>
        <dbReference type="SAM" id="Coils"/>
    </source>
</evidence>
<dbReference type="GO" id="GO:0005524">
    <property type="term" value="F:ATP binding"/>
    <property type="evidence" value="ECO:0007669"/>
    <property type="project" value="UniProtKB-KW"/>
</dbReference>
<dbReference type="SMART" id="SM00220">
    <property type="entry name" value="S_TKc"/>
    <property type="match status" value="1"/>
</dbReference>
<protein>
    <recommendedName>
        <fullName evidence="6">Protein kinase domain-containing protein</fullName>
    </recommendedName>
</protein>
<evidence type="ECO:0000313" key="8">
    <source>
        <dbReference type="Proteomes" id="UP001591681"/>
    </source>
</evidence>
<reference evidence="7 8" key="1">
    <citation type="submission" date="2024-09" db="EMBL/GenBank/DDBJ databases">
        <title>A chromosome-level genome assembly of Gray's grenadier anchovy, Coilia grayii.</title>
        <authorList>
            <person name="Fu Z."/>
        </authorList>
    </citation>
    <scope>NUCLEOTIDE SEQUENCE [LARGE SCALE GENOMIC DNA]</scope>
    <source>
        <strain evidence="7">G4</strain>
        <tissue evidence="7">Muscle</tissue>
    </source>
</reference>
<gene>
    <name evidence="7" type="ORF">ACEWY4_026376</name>
</gene>
<evidence type="ECO:0000256" key="1">
    <source>
        <dbReference type="ARBA" id="ARBA00022679"/>
    </source>
</evidence>
<dbReference type="PROSITE" id="PS50011">
    <property type="entry name" value="PROTEIN_KINASE_DOM"/>
    <property type="match status" value="1"/>
</dbReference>
<keyword evidence="2" id="KW-0547">Nucleotide-binding</keyword>
<proteinExistence type="predicted"/>
<dbReference type="GO" id="GO:0006914">
    <property type="term" value="P:autophagy"/>
    <property type="evidence" value="ECO:0007669"/>
    <property type="project" value="UniProtKB-ARBA"/>
</dbReference>
<keyword evidence="5" id="KW-0175">Coiled coil</keyword>
<dbReference type="SUPFAM" id="SSF56112">
    <property type="entry name" value="Protein kinase-like (PK-like)"/>
    <property type="match status" value="1"/>
</dbReference>
<sequence length="320" mass="36326">MIINRLLQKKREKEEERRAEERKMKVWKQRKTLRSSAVFGSKIPFVSEDAIQIKEFIDGGSFGRVHRGSYQGTPVAVKKMPVGEYPSKSLELIIPLYLSHPHIVRMIAVCRKEHEILIASEYIHGANLEQILHTQCLKLNEEDKTFVALEIGMAVEYIHGRNIIHQDIKPANILVSERSKTAYLTDWGLANMKDSLAQFGISASGSFCGPRVAGTPLYMSPEVLLHDKRCTAMSDMWSLGLTYLEMFTGTLPWTLNNPFAVTGVLLKQEPPHALAILQPHLTEIVEPLVKYEPQSRMNATALVTRLKSKVNLVKKYGYEW</sequence>
<keyword evidence="3" id="KW-0418">Kinase</keyword>
<dbReference type="InterPro" id="IPR011009">
    <property type="entry name" value="Kinase-like_dom_sf"/>
</dbReference>
<name>A0ABD1IWN3_9TELE</name>
<dbReference type="PANTHER" id="PTHR24348:SF22">
    <property type="entry name" value="NON-SPECIFIC SERINE_THREONINE PROTEIN KINASE"/>
    <property type="match status" value="1"/>
</dbReference>
<feature type="coiled-coil region" evidence="5">
    <location>
        <begin position="3"/>
        <end position="30"/>
    </location>
</feature>
<dbReference type="Gene3D" id="3.30.200.20">
    <property type="entry name" value="Phosphorylase Kinase, domain 1"/>
    <property type="match status" value="1"/>
</dbReference>
<dbReference type="PIRSF" id="PIRSF000654">
    <property type="entry name" value="Integrin-linked_kinase"/>
    <property type="match status" value="1"/>
</dbReference>
<dbReference type="Pfam" id="PF00069">
    <property type="entry name" value="Pkinase"/>
    <property type="match status" value="1"/>
</dbReference>
<dbReference type="InterPro" id="IPR008271">
    <property type="entry name" value="Ser/Thr_kinase_AS"/>
</dbReference>
<organism evidence="7 8">
    <name type="scientific">Coilia grayii</name>
    <name type="common">Gray's grenadier anchovy</name>
    <dbReference type="NCBI Taxonomy" id="363190"/>
    <lineage>
        <taxon>Eukaryota</taxon>
        <taxon>Metazoa</taxon>
        <taxon>Chordata</taxon>
        <taxon>Craniata</taxon>
        <taxon>Vertebrata</taxon>
        <taxon>Euteleostomi</taxon>
        <taxon>Actinopterygii</taxon>
        <taxon>Neopterygii</taxon>
        <taxon>Teleostei</taxon>
        <taxon>Clupei</taxon>
        <taxon>Clupeiformes</taxon>
        <taxon>Clupeoidei</taxon>
        <taxon>Engraulidae</taxon>
        <taxon>Coilinae</taxon>
        <taxon>Coilia</taxon>
    </lineage>
</organism>
<accession>A0ABD1IWN3</accession>
<evidence type="ECO:0000256" key="3">
    <source>
        <dbReference type="ARBA" id="ARBA00022777"/>
    </source>
</evidence>
<evidence type="ECO:0000256" key="4">
    <source>
        <dbReference type="ARBA" id="ARBA00022840"/>
    </source>
</evidence>
<dbReference type="InterPro" id="IPR045269">
    <property type="entry name" value="Atg1-like"/>
</dbReference>
<dbReference type="PANTHER" id="PTHR24348">
    <property type="entry name" value="SERINE/THREONINE-PROTEIN KINASE UNC-51-RELATED"/>
    <property type="match status" value="1"/>
</dbReference>
<feature type="domain" description="Protein kinase" evidence="6">
    <location>
        <begin position="51"/>
        <end position="320"/>
    </location>
</feature>
<evidence type="ECO:0000313" key="7">
    <source>
        <dbReference type="EMBL" id="KAL2078691.1"/>
    </source>
</evidence>
<evidence type="ECO:0000256" key="2">
    <source>
        <dbReference type="ARBA" id="ARBA00022741"/>
    </source>
</evidence>
<dbReference type="AlphaFoldDB" id="A0ABD1IWN3"/>
<dbReference type="EMBL" id="JBHFQA010000023">
    <property type="protein sequence ID" value="KAL2078691.1"/>
    <property type="molecule type" value="Genomic_DNA"/>
</dbReference>
<dbReference type="InterPro" id="IPR000719">
    <property type="entry name" value="Prot_kinase_dom"/>
</dbReference>
<evidence type="ECO:0000259" key="6">
    <source>
        <dbReference type="PROSITE" id="PS50011"/>
    </source>
</evidence>
<dbReference type="Gene3D" id="1.10.510.10">
    <property type="entry name" value="Transferase(Phosphotransferase) domain 1"/>
    <property type="match status" value="1"/>
</dbReference>
<keyword evidence="1" id="KW-0808">Transferase</keyword>
<comment type="caution">
    <text evidence="7">The sequence shown here is derived from an EMBL/GenBank/DDBJ whole genome shotgun (WGS) entry which is preliminary data.</text>
</comment>
<dbReference type="GO" id="GO:0004674">
    <property type="term" value="F:protein serine/threonine kinase activity"/>
    <property type="evidence" value="ECO:0007669"/>
    <property type="project" value="UniProtKB-ARBA"/>
</dbReference>
<dbReference type="Proteomes" id="UP001591681">
    <property type="component" value="Unassembled WGS sequence"/>
</dbReference>